<organism evidence="2 3">
    <name type="scientific">Faucicola atlantae</name>
    <dbReference type="NCBI Taxonomy" id="34059"/>
    <lineage>
        <taxon>Bacteria</taxon>
        <taxon>Pseudomonadati</taxon>
        <taxon>Pseudomonadota</taxon>
        <taxon>Gammaproteobacteria</taxon>
        <taxon>Moraxellales</taxon>
        <taxon>Moraxellaceae</taxon>
        <taxon>Faucicola</taxon>
    </lineage>
</organism>
<dbReference type="GO" id="GO:0000271">
    <property type="term" value="P:polysaccharide biosynthetic process"/>
    <property type="evidence" value="ECO:0007669"/>
    <property type="project" value="InterPro"/>
</dbReference>
<comment type="caution">
    <text evidence="2">The sequence shown here is derived from an EMBL/GenBank/DDBJ whole genome shotgun (WGS) entry which is preliminary data.</text>
</comment>
<evidence type="ECO:0000256" key="1">
    <source>
        <dbReference type="SAM" id="MobiDB-lite"/>
    </source>
</evidence>
<dbReference type="STRING" id="34059.A9308_05220"/>
<dbReference type="Proteomes" id="UP000092508">
    <property type="component" value="Unassembled WGS sequence"/>
</dbReference>
<dbReference type="CDD" id="cd16441">
    <property type="entry name" value="beta_Kdo_transferase_KpsS"/>
    <property type="match status" value="1"/>
</dbReference>
<sequence>MTASLERLLTHQRVLLIQGKMGSFFSRFASFLHTQGIEVSKINLNAGDAFFYRHRERVYNYTGTLADFDAYLVDLLRHQAIGAVVCFGDCRPHHALAGAVCRRLGTAFFVFEEGYLRPDYVTLQQDGINGYSQLDLRVIKQLQKANDKPLPTHNRFYKLCLSAIVYYIVARAKQDEFPHYMHYRGMTAWQEGMTWLKAPLRKVYHYLPDKRLQRRLHEHLAQRYFLVSLQVYNDSQITFHSDYADITVFIEQVMTSFAQHAPHALHLVFKHHPLDRAHRHYGALIAMLADNLGIKGRVHYGCDMHLPTLIRDSLGMVTINSTTGLQSIYHNRPTKVMGRAIYDVPQLTDPQPLDGFWQNPMPPDQDFYQRFREYLIEQTQLNGSFYGDSPWMGRYLANQATKNQAASVQSELAQTTTKQSFRQSVLQTSGSQPVTTQTTSVPLASPSVQPSDSAKSV</sequence>
<evidence type="ECO:0000313" key="3">
    <source>
        <dbReference type="Proteomes" id="UP000092508"/>
    </source>
</evidence>
<dbReference type="EMBL" id="LZMZ01000009">
    <property type="protein sequence ID" value="OBX80000.1"/>
    <property type="molecule type" value="Genomic_DNA"/>
</dbReference>
<dbReference type="GO" id="GO:0015774">
    <property type="term" value="P:polysaccharide transport"/>
    <property type="evidence" value="ECO:0007669"/>
    <property type="project" value="InterPro"/>
</dbReference>
<dbReference type="Pfam" id="PF05159">
    <property type="entry name" value="Capsule_synth"/>
    <property type="match status" value="1"/>
</dbReference>
<dbReference type="OrthoDB" id="9794206at2"/>
<reference evidence="2 3" key="1">
    <citation type="submission" date="2016-06" db="EMBL/GenBank/DDBJ databases">
        <title>Draft genome of Moraxella atlantae CCUG 66109.</title>
        <authorList>
            <person name="Salva-Serra F."/>
            <person name="Engstrom-Jakobsson H."/>
            <person name="Thorell K."/>
            <person name="Gonzales-Siles L."/>
            <person name="Karlsson R."/>
            <person name="Boulund F."/>
            <person name="Engstrand L."/>
            <person name="Kristiansson E."/>
            <person name="Moore E."/>
        </authorList>
    </citation>
    <scope>NUCLEOTIDE SEQUENCE [LARGE SCALE GENOMIC DNA]</scope>
    <source>
        <strain evidence="2 3">CCUG 66109</strain>
    </source>
</reference>
<evidence type="ECO:0000313" key="2">
    <source>
        <dbReference type="EMBL" id="OBX80000.1"/>
    </source>
</evidence>
<feature type="region of interest" description="Disordered" evidence="1">
    <location>
        <begin position="423"/>
        <end position="457"/>
    </location>
</feature>
<dbReference type="RefSeq" id="WP_067235591.1">
    <property type="nucleotide sequence ID" value="NZ_LZMZ01000009.1"/>
</dbReference>
<protein>
    <submittedName>
        <fullName evidence="2">Capsular biosynthesis protein</fullName>
    </submittedName>
</protein>
<accession>A0A1B8QED9</accession>
<name>A0A1B8QED9_9GAMM</name>
<dbReference type="AlphaFoldDB" id="A0A1B8QED9"/>
<gene>
    <name evidence="2" type="ORF">A9308_05220</name>
</gene>
<proteinExistence type="predicted"/>
<dbReference type="InterPro" id="IPR007833">
    <property type="entry name" value="Capsule_polysaccharide_synth"/>
</dbReference>